<comment type="caution">
    <text evidence="1">The sequence shown here is derived from an EMBL/GenBank/DDBJ whole genome shotgun (WGS) entry which is preliminary data.</text>
</comment>
<sequence length="251" mass="26094">DGVDTFSIPGINSSPYFITVNPLSATTYYLVTVGDIHGCNGTVSGTATVNIDEQPVADSGVGGDECDLDYALHATPSAGTGTWTKTLGPGTASFTPDAGTPNALVTVDAYGSYEFTWTEVNGTCSDDSTITVNFYEPPVADAGQDVSLCSGEESKLNASGGIFYSWNPATGLSDPGISNPIASPIATTTYFVTVTDNNGCENFDELTVVVHKQPIANAGPDQELDYVFETTMEAELSSLESCEWSVVSGSG</sequence>
<feature type="non-terminal residue" evidence="1">
    <location>
        <position position="1"/>
    </location>
</feature>
<dbReference type="InterPro" id="IPR013783">
    <property type="entry name" value="Ig-like_fold"/>
</dbReference>
<proteinExistence type="predicted"/>
<accession>X1U1K5</accession>
<reference evidence="1" key="1">
    <citation type="journal article" date="2014" name="Front. Microbiol.">
        <title>High frequency of phylogenetically diverse reductive dehalogenase-homologous genes in deep subseafloor sedimentary metagenomes.</title>
        <authorList>
            <person name="Kawai M."/>
            <person name="Futagami T."/>
            <person name="Toyoda A."/>
            <person name="Takaki Y."/>
            <person name="Nishi S."/>
            <person name="Hori S."/>
            <person name="Arai W."/>
            <person name="Tsubouchi T."/>
            <person name="Morono Y."/>
            <person name="Uchiyama I."/>
            <person name="Ito T."/>
            <person name="Fujiyama A."/>
            <person name="Inagaki F."/>
            <person name="Takami H."/>
        </authorList>
    </citation>
    <scope>NUCLEOTIDE SEQUENCE</scope>
    <source>
        <strain evidence="1">Expedition CK06-06</strain>
    </source>
</reference>
<gene>
    <name evidence="1" type="ORF">S12H4_47547</name>
</gene>
<dbReference type="Gene3D" id="2.60.40.10">
    <property type="entry name" value="Immunoglobulins"/>
    <property type="match status" value="1"/>
</dbReference>
<evidence type="ECO:0008006" key="2">
    <source>
        <dbReference type="Google" id="ProtNLM"/>
    </source>
</evidence>
<dbReference type="AlphaFoldDB" id="X1U1K5"/>
<feature type="non-terminal residue" evidence="1">
    <location>
        <position position="251"/>
    </location>
</feature>
<organism evidence="1">
    <name type="scientific">marine sediment metagenome</name>
    <dbReference type="NCBI Taxonomy" id="412755"/>
    <lineage>
        <taxon>unclassified sequences</taxon>
        <taxon>metagenomes</taxon>
        <taxon>ecological metagenomes</taxon>
    </lineage>
</organism>
<name>X1U1K5_9ZZZZ</name>
<evidence type="ECO:0000313" key="1">
    <source>
        <dbReference type="EMBL" id="GAJ11404.1"/>
    </source>
</evidence>
<dbReference type="EMBL" id="BARW01029614">
    <property type="protein sequence ID" value="GAJ11404.1"/>
    <property type="molecule type" value="Genomic_DNA"/>
</dbReference>
<protein>
    <recommendedName>
        <fullName evidence="2">Ig-like domain-containing protein</fullName>
    </recommendedName>
</protein>